<dbReference type="RefSeq" id="XP_064662417.1">
    <property type="nucleotide sequence ID" value="XM_064799662.1"/>
</dbReference>
<feature type="compositionally biased region" description="Basic and acidic residues" evidence="1">
    <location>
        <begin position="76"/>
        <end position="90"/>
    </location>
</feature>
<evidence type="ECO:0000256" key="1">
    <source>
        <dbReference type="SAM" id="MobiDB-lite"/>
    </source>
</evidence>
<accession>A0AAV9PIE6</accession>
<dbReference type="EMBL" id="JAVRRT010000003">
    <property type="protein sequence ID" value="KAK5173722.1"/>
    <property type="molecule type" value="Genomic_DNA"/>
</dbReference>
<organism evidence="2 3">
    <name type="scientific">Saxophila tyrrhenica</name>
    <dbReference type="NCBI Taxonomy" id="1690608"/>
    <lineage>
        <taxon>Eukaryota</taxon>
        <taxon>Fungi</taxon>
        <taxon>Dikarya</taxon>
        <taxon>Ascomycota</taxon>
        <taxon>Pezizomycotina</taxon>
        <taxon>Dothideomycetes</taxon>
        <taxon>Dothideomycetidae</taxon>
        <taxon>Mycosphaerellales</taxon>
        <taxon>Extremaceae</taxon>
        <taxon>Saxophila</taxon>
    </lineage>
</organism>
<sequence length="297" mass="32577">MGLAGGRCVTWRIGAAHFAISESPFFQQKTGQNDEAQSVQERQIGHSLEHTSGGEDASMIHGPYEPQHSASDGEDDVQRGTREAVEHMLSTEDAAGEILDDSAPSSFSSSAEASGSLQNRASLLPGVSRNADPTASGRRLEPVSNAEALTFDPTHDDLQQEEASSLERTRTVRAQEPLVERADTDRSGIQRYETPFTDHGSSEPQESSRLRTVRPPSFFPGPHSFLPGSKRVAKDVLPRSADPPKSLPPPAHRCQLYGRALLYRQLQQIRRATKILPPEPWPHEGGNAMRWKVQKCT</sequence>
<feature type="compositionally biased region" description="Basic and acidic residues" evidence="1">
    <location>
        <begin position="178"/>
        <end position="188"/>
    </location>
</feature>
<feature type="compositionally biased region" description="Basic and acidic residues" evidence="1">
    <location>
        <begin position="43"/>
        <end position="53"/>
    </location>
</feature>
<gene>
    <name evidence="2" type="ORF">LTR77_002403</name>
</gene>
<name>A0AAV9PIE6_9PEZI</name>
<evidence type="ECO:0000313" key="3">
    <source>
        <dbReference type="Proteomes" id="UP001337655"/>
    </source>
</evidence>
<feature type="compositionally biased region" description="Low complexity" evidence="1">
    <location>
        <begin position="102"/>
        <end position="116"/>
    </location>
</feature>
<proteinExistence type="predicted"/>
<dbReference type="AlphaFoldDB" id="A0AAV9PIE6"/>
<reference evidence="2 3" key="1">
    <citation type="submission" date="2023-08" db="EMBL/GenBank/DDBJ databases">
        <title>Black Yeasts Isolated from many extreme environments.</title>
        <authorList>
            <person name="Coleine C."/>
            <person name="Stajich J.E."/>
            <person name="Selbmann L."/>
        </authorList>
    </citation>
    <scope>NUCLEOTIDE SEQUENCE [LARGE SCALE GENOMIC DNA]</scope>
    <source>
        <strain evidence="2 3">CCFEE 5935</strain>
    </source>
</reference>
<feature type="region of interest" description="Disordered" evidence="1">
    <location>
        <begin position="26"/>
        <end position="208"/>
    </location>
</feature>
<dbReference type="GeneID" id="89923750"/>
<feature type="compositionally biased region" description="Polar residues" evidence="1">
    <location>
        <begin position="26"/>
        <end position="41"/>
    </location>
</feature>
<comment type="caution">
    <text evidence="2">The sequence shown here is derived from an EMBL/GenBank/DDBJ whole genome shotgun (WGS) entry which is preliminary data.</text>
</comment>
<protein>
    <submittedName>
        <fullName evidence="2">Uncharacterized protein</fullName>
    </submittedName>
</protein>
<keyword evidence="3" id="KW-1185">Reference proteome</keyword>
<dbReference type="Proteomes" id="UP001337655">
    <property type="component" value="Unassembled WGS sequence"/>
</dbReference>
<evidence type="ECO:0000313" key="2">
    <source>
        <dbReference type="EMBL" id="KAK5173722.1"/>
    </source>
</evidence>